<organism evidence="1 2">
    <name type="scientific">Candidatus Fimihabitans intestinipullorum</name>
    <dbReference type="NCBI Taxonomy" id="2840820"/>
    <lineage>
        <taxon>Bacteria</taxon>
        <taxon>Bacillati</taxon>
        <taxon>Mycoplasmatota</taxon>
        <taxon>Mycoplasmatota incertae sedis</taxon>
        <taxon>Candidatus Fimihabitans</taxon>
    </lineage>
</organism>
<reference evidence="1" key="2">
    <citation type="journal article" date="2021" name="PeerJ">
        <title>Extensive microbial diversity within the chicken gut microbiome revealed by metagenomics and culture.</title>
        <authorList>
            <person name="Gilroy R."/>
            <person name="Ravi A."/>
            <person name="Getino M."/>
            <person name="Pursley I."/>
            <person name="Horton D.L."/>
            <person name="Alikhan N.F."/>
            <person name="Baker D."/>
            <person name="Gharbi K."/>
            <person name="Hall N."/>
            <person name="Watson M."/>
            <person name="Adriaenssens E.M."/>
            <person name="Foster-Nyarko E."/>
            <person name="Jarju S."/>
            <person name="Secka A."/>
            <person name="Antonio M."/>
            <person name="Oren A."/>
            <person name="Chaudhuri R.R."/>
            <person name="La Ragione R."/>
            <person name="Hildebrand F."/>
            <person name="Pallen M.J."/>
        </authorList>
    </citation>
    <scope>NUCLEOTIDE SEQUENCE</scope>
    <source>
        <strain evidence="1">CHK197-8231</strain>
    </source>
</reference>
<dbReference type="Proteomes" id="UP000824087">
    <property type="component" value="Unassembled WGS sequence"/>
</dbReference>
<proteinExistence type="predicted"/>
<evidence type="ECO:0000313" key="1">
    <source>
        <dbReference type="EMBL" id="HIU23215.1"/>
    </source>
</evidence>
<gene>
    <name evidence="1" type="ORF">IAD49_06505</name>
</gene>
<accession>A0A9D1HXP0</accession>
<name>A0A9D1HXP0_9BACT</name>
<protein>
    <submittedName>
        <fullName evidence="1">Uncharacterized protein</fullName>
    </submittedName>
</protein>
<comment type="caution">
    <text evidence="1">The sequence shown here is derived from an EMBL/GenBank/DDBJ whole genome shotgun (WGS) entry which is preliminary data.</text>
</comment>
<sequence>MRDDTIGNIQGLNNGASSPVTIWEPNYDDHTSYGVANARDTYGIGTLHAGTGNDLVPYDGIKDEFDTADNITLGNANATQSSENFQKVTPQIQTEVGFAEYKQLITLSKGITKVRIYMWIEGQDVDCENNASGGNITFDLQFTTSESAGA</sequence>
<dbReference type="EMBL" id="DVML01000039">
    <property type="protein sequence ID" value="HIU23215.1"/>
    <property type="molecule type" value="Genomic_DNA"/>
</dbReference>
<dbReference type="AlphaFoldDB" id="A0A9D1HXP0"/>
<reference evidence="1" key="1">
    <citation type="submission" date="2020-10" db="EMBL/GenBank/DDBJ databases">
        <authorList>
            <person name="Gilroy R."/>
        </authorList>
    </citation>
    <scope>NUCLEOTIDE SEQUENCE</scope>
    <source>
        <strain evidence="1">CHK197-8231</strain>
    </source>
</reference>
<evidence type="ECO:0000313" key="2">
    <source>
        <dbReference type="Proteomes" id="UP000824087"/>
    </source>
</evidence>